<evidence type="ECO:0000259" key="5">
    <source>
        <dbReference type="Pfam" id="PF16528"/>
    </source>
</evidence>
<dbReference type="InterPro" id="IPR042561">
    <property type="entry name" value="Exo84_C_1"/>
</dbReference>
<dbReference type="PANTHER" id="PTHR21426">
    <property type="entry name" value="EXOCYST COMPLEX COMPONENT 8"/>
    <property type="match status" value="1"/>
</dbReference>
<dbReference type="InterPro" id="IPR033961">
    <property type="entry name" value="Exo84"/>
</dbReference>
<evidence type="ECO:0000256" key="2">
    <source>
        <dbReference type="ARBA" id="ARBA00022448"/>
    </source>
</evidence>
<dbReference type="SUPFAM" id="SSF74788">
    <property type="entry name" value="Cullin repeat-like"/>
    <property type="match status" value="1"/>
</dbReference>
<dbReference type="Gene3D" id="1.20.58.1220">
    <property type="entry name" value="Exo84p, C-terminal helical domain"/>
    <property type="match status" value="1"/>
</dbReference>
<protein>
    <recommendedName>
        <fullName evidence="5">Exocyst component Exo84 C-terminal domain-containing protein</fullName>
    </recommendedName>
</protein>
<dbReference type="EMBL" id="OZ019908">
    <property type="protein sequence ID" value="CAK9207699.1"/>
    <property type="molecule type" value="Genomic_DNA"/>
</dbReference>
<evidence type="ECO:0000256" key="3">
    <source>
        <dbReference type="ARBA" id="ARBA00022483"/>
    </source>
</evidence>
<evidence type="ECO:0000256" key="1">
    <source>
        <dbReference type="ARBA" id="ARBA00007210"/>
    </source>
</evidence>
<dbReference type="Gene3D" id="1.20.58.1210">
    <property type="entry name" value="Exo84p, N-terminal helical domain"/>
    <property type="match status" value="1"/>
</dbReference>
<dbReference type="Proteomes" id="UP001497512">
    <property type="component" value="Chromosome 16"/>
</dbReference>
<name>A0ABP0TYL8_9BRYO</name>
<keyword evidence="2" id="KW-0813">Transport</keyword>
<gene>
    <name evidence="6" type="ORF">CSSPTR1EN2_LOCUS8937</name>
</gene>
<keyword evidence="3" id="KW-0268">Exocytosis</keyword>
<keyword evidence="4" id="KW-0653">Protein transport</keyword>
<evidence type="ECO:0000313" key="7">
    <source>
        <dbReference type="Proteomes" id="UP001497512"/>
    </source>
</evidence>
<evidence type="ECO:0000313" key="6">
    <source>
        <dbReference type="EMBL" id="CAK9207699.1"/>
    </source>
</evidence>
<dbReference type="InterPro" id="IPR042560">
    <property type="entry name" value="Exo84_C_2"/>
</dbReference>
<proteinExistence type="inferred from homology"/>
<dbReference type="Pfam" id="PF16528">
    <property type="entry name" value="Exo84_C"/>
    <property type="match status" value="1"/>
</dbReference>
<dbReference type="PANTHER" id="PTHR21426:SF12">
    <property type="entry name" value="EXOCYST COMPLEX COMPONENT 8"/>
    <property type="match status" value="1"/>
</dbReference>
<sequence>MGSLTPSVRVRNVPAPASSLPLSNGVINNNGGHHASNGYMDHLHEELAVFESDVFDAQAYVGAKCQSMSEKGIRKLCEDLLDLKRSSAEEMRKSVYANYAAFIRTSREISDLEGELLAMRNLLSSQAALVHTLAESGVSKPVGTMKGDNAKRDLPGNEKVLSELERRAEALPDILDVLLAEKKVEQALLTLDEGDRLVAEGLSDNGKAMSSSAAMQLQDALLDRRVRLAEYLAEATQQPSVRGTELRSAIAALDRLGDGARAHTLLLNSHHERLQHNIRGLRPSGTSYGGAYTAALSQLVFSAIAQATRDSEAVFGEEPAYASELLLWAHSETEMFASLVKRHVLSASAAAGGLRAAAECVQIALGHCLLLEDQGLALCPVLSKLVRPSVEQALEANLTRIEESVAALAAADDWVLTHPPAMLRGSYGLRSSYGAGSGGLASVLKLSSSAHRFNFMVQDFLEDVAPLISMQLGAPTLDGLSMLFDQYIDMLIKAVPSPGDDEDGGAENGDDKKVRIAGTEAQQLALLGNASALADELLPRAAAKLVPGGVHLMVGRDDIRSGIRRGNTDRSQFATVATRLPELKDWRRRLQRGVDRLRDHFCRQCVLELIYYSDDAESQLSPEMYLNLDYEGADVAAWQQEPMPSAIFQALFNKLTSIQQTAREVLTGRERVVAVLLMRLTETLVIWLSEDNDFWDALEEGESSLGSIGLQQFVLDMQFVIQVAVNGRFLSRHMSQVVADISLRAVNTFAATGADPNSVLLDDEWFLTSAQDALHKLLEGWNRQVSSPTASLSAQSVSSFRSHGSE</sequence>
<feature type="domain" description="Exocyst component Exo84 C-terminal" evidence="5">
    <location>
        <begin position="168"/>
        <end position="377"/>
    </location>
</feature>
<dbReference type="InterPro" id="IPR016159">
    <property type="entry name" value="Cullin_repeat-like_dom_sf"/>
</dbReference>
<comment type="similarity">
    <text evidence="1">Belongs to the EXO84 family.</text>
</comment>
<accession>A0ABP0TYL8</accession>
<keyword evidence="7" id="KW-1185">Reference proteome</keyword>
<evidence type="ECO:0000256" key="4">
    <source>
        <dbReference type="ARBA" id="ARBA00022927"/>
    </source>
</evidence>
<dbReference type="Pfam" id="PF08700">
    <property type="entry name" value="VPS51_Exo84_N"/>
    <property type="match status" value="1"/>
</dbReference>
<reference evidence="6" key="1">
    <citation type="submission" date="2024-02" db="EMBL/GenBank/DDBJ databases">
        <authorList>
            <consortium name="ELIXIR-Norway"/>
            <consortium name="Elixir Norway"/>
        </authorList>
    </citation>
    <scope>NUCLEOTIDE SEQUENCE</scope>
</reference>
<dbReference type="InterPro" id="IPR032403">
    <property type="entry name" value="Exo84_C"/>
</dbReference>
<organism evidence="6 7">
    <name type="scientific">Sphagnum troendelagicum</name>
    <dbReference type="NCBI Taxonomy" id="128251"/>
    <lineage>
        <taxon>Eukaryota</taxon>
        <taxon>Viridiplantae</taxon>
        <taxon>Streptophyta</taxon>
        <taxon>Embryophyta</taxon>
        <taxon>Bryophyta</taxon>
        <taxon>Sphagnophytina</taxon>
        <taxon>Sphagnopsida</taxon>
        <taxon>Sphagnales</taxon>
        <taxon>Sphagnaceae</taxon>
        <taxon>Sphagnum</taxon>
    </lineage>
</organism>